<evidence type="ECO:0000313" key="10">
    <source>
        <dbReference type="EMBL" id="MFC2994217.1"/>
    </source>
</evidence>
<evidence type="ECO:0000256" key="7">
    <source>
        <dbReference type="RuleBase" id="RU369025"/>
    </source>
</evidence>
<feature type="domain" description="Mechanosensitive ion channel MscS" evidence="8">
    <location>
        <begin position="111"/>
        <end position="182"/>
    </location>
</feature>
<comment type="subcellular location">
    <subcellularLocation>
        <location evidence="7">Cell inner membrane</location>
        <topology evidence="7">Multi-pass membrane protein</topology>
    </subcellularLocation>
    <subcellularLocation>
        <location evidence="1">Cell membrane</location>
        <topology evidence="1">Multi-pass membrane protein</topology>
    </subcellularLocation>
</comment>
<sequence>MAETNIPKDIADNLKGIFTNINTDRLSEIVVAIVLCFVGFLLARIISNTFIRTIGTKFNAHQRLVWRRGIFYFIFMIFVMASLKEAGFKLSVFLGAAGILTVALGFASQTSASNLISGLFLIGEGSFEIGDTIQITLIRGHTIEGEVISIDLLSVKLLTWDNVYVRLPNEQLIRAPVHNLSKFPIRRILITLAINFHEDINKVREVLLDLADDYPLILADPKPRLSVTSFGESSIELHYALWCKQNNYMQVKDEIHEQIRNRFVENQIEIPVPKIGFVDRPFTQHSALANEDVDAYTNAQELKMQKNQDKYL</sequence>
<proteinExistence type="inferred from homology"/>
<keyword evidence="7" id="KW-0407">Ion channel</keyword>
<dbReference type="OrthoDB" id="9799209at2"/>
<keyword evidence="4 7" id="KW-0812">Transmembrane</keyword>
<dbReference type="PANTHER" id="PTHR30221">
    <property type="entry name" value="SMALL-CONDUCTANCE MECHANOSENSITIVE CHANNEL"/>
    <property type="match status" value="1"/>
</dbReference>
<comment type="function">
    <text evidence="7">Mechanosensitive channel that participates in the regulation of osmotic pressure changes within the cell, opening in response to stretch forces in the membrane lipid bilayer, without the need for other proteins. Contributes to normal resistance to hypoosmotic shock. Forms an ion channel of 1.0 nanosiemens conductance with a slight preference for anions.</text>
</comment>
<dbReference type="InterPro" id="IPR011066">
    <property type="entry name" value="MscS_channel_C_sf"/>
</dbReference>
<keyword evidence="7" id="KW-0813">Transport</keyword>
<dbReference type="SUPFAM" id="SSF82689">
    <property type="entry name" value="Mechanosensitive channel protein MscS (YggB), C-terminal domain"/>
    <property type="match status" value="1"/>
</dbReference>
<accession>A0A371YUD0</accession>
<dbReference type="GO" id="GO:0005886">
    <property type="term" value="C:plasma membrane"/>
    <property type="evidence" value="ECO:0007669"/>
    <property type="project" value="UniProtKB-SubCell"/>
</dbReference>
<dbReference type="EMBL" id="PYIX02000002">
    <property type="protein sequence ID" value="RFC85070.1"/>
    <property type="molecule type" value="Genomic_DNA"/>
</dbReference>
<dbReference type="InterPro" id="IPR049278">
    <property type="entry name" value="MS_channel_C"/>
</dbReference>
<evidence type="ECO:0000259" key="8">
    <source>
        <dbReference type="Pfam" id="PF00924"/>
    </source>
</evidence>
<reference evidence="11 12" key="2">
    <citation type="submission" date="2018-08" db="EMBL/GenBank/DDBJ databases">
        <title>The draft genome of Acinetobacter sichuanensis strain WCHAc060041.</title>
        <authorList>
            <person name="Qin J."/>
            <person name="Feng Y."/>
            <person name="Zong Z."/>
        </authorList>
    </citation>
    <scope>NUCLEOTIDE SEQUENCE [LARGE SCALE GENOMIC DNA]</scope>
    <source>
        <strain evidence="11 12">WCHAc060041</strain>
    </source>
</reference>
<dbReference type="SUPFAM" id="SSF82861">
    <property type="entry name" value="Mechanosensitive channel protein MscS (YggB), transmembrane region"/>
    <property type="match status" value="1"/>
</dbReference>
<dbReference type="SUPFAM" id="SSF50182">
    <property type="entry name" value="Sm-like ribonucleoproteins"/>
    <property type="match status" value="1"/>
</dbReference>
<dbReference type="InterPro" id="IPR045275">
    <property type="entry name" value="MscS_archaea/bacteria_type"/>
</dbReference>
<keyword evidence="13" id="KW-1185">Reference proteome</keyword>
<keyword evidence="7" id="KW-0406">Ion transport</keyword>
<organism evidence="11 12">
    <name type="scientific">Acinetobacter sichuanensis</name>
    <dbReference type="NCBI Taxonomy" id="2136183"/>
    <lineage>
        <taxon>Bacteria</taxon>
        <taxon>Pseudomonadati</taxon>
        <taxon>Pseudomonadota</taxon>
        <taxon>Gammaproteobacteria</taxon>
        <taxon>Moraxellales</taxon>
        <taxon>Moraxellaceae</taxon>
        <taxon>Acinetobacter</taxon>
    </lineage>
</organism>
<dbReference type="RefSeq" id="WP_107006672.1">
    <property type="nucleotide sequence ID" value="NZ_JBHRSF010000005.1"/>
</dbReference>
<evidence type="ECO:0000256" key="3">
    <source>
        <dbReference type="ARBA" id="ARBA00022475"/>
    </source>
</evidence>
<evidence type="ECO:0000256" key="5">
    <source>
        <dbReference type="ARBA" id="ARBA00022989"/>
    </source>
</evidence>
<comment type="caution">
    <text evidence="11">The sequence shown here is derived from an EMBL/GenBank/DDBJ whole genome shotgun (WGS) entry which is preliminary data.</text>
</comment>
<evidence type="ECO:0000313" key="11">
    <source>
        <dbReference type="EMBL" id="RFC85070.1"/>
    </source>
</evidence>
<evidence type="ECO:0000256" key="6">
    <source>
        <dbReference type="ARBA" id="ARBA00023136"/>
    </source>
</evidence>
<dbReference type="Gene3D" id="2.30.30.60">
    <property type="match status" value="1"/>
</dbReference>
<feature type="transmembrane region" description="Helical" evidence="7">
    <location>
        <begin position="88"/>
        <end position="107"/>
    </location>
</feature>
<feature type="transmembrane region" description="Helical" evidence="7">
    <location>
        <begin position="64"/>
        <end position="82"/>
    </location>
</feature>
<dbReference type="Gene3D" id="1.10.287.1260">
    <property type="match status" value="1"/>
</dbReference>
<reference evidence="13" key="3">
    <citation type="journal article" date="2019" name="Int. J. Syst. Evol. Microbiol.">
        <title>The Global Catalogue of Microorganisms (GCM) 10K type strain sequencing project: providing services to taxonomists for standard genome sequencing and annotation.</title>
        <authorList>
            <consortium name="The Broad Institute Genomics Platform"/>
            <consortium name="The Broad Institute Genome Sequencing Center for Infectious Disease"/>
            <person name="Wu L."/>
            <person name="Ma J."/>
        </authorList>
    </citation>
    <scope>NUCLEOTIDE SEQUENCE [LARGE SCALE GENOMIC DNA]</scope>
    <source>
        <strain evidence="13">KCTC 62575</strain>
    </source>
</reference>
<dbReference type="InterPro" id="IPR023408">
    <property type="entry name" value="MscS_beta-dom_sf"/>
</dbReference>
<dbReference type="PANTHER" id="PTHR30221:SF20">
    <property type="entry name" value="SMALL-CONDUCTANCE MECHANOSENSITIVE CHANNEL"/>
    <property type="match status" value="1"/>
</dbReference>
<comment type="similarity">
    <text evidence="2 7">Belongs to the MscS (TC 1.A.23) family.</text>
</comment>
<keyword evidence="7" id="KW-0997">Cell inner membrane</keyword>
<reference evidence="10" key="1">
    <citation type="journal article" date="2014" name="Int. J. Syst. Evol. Microbiol.">
        <title>Complete genome of a new Firmicutes species belonging to the dominant human colonic microbiota ('Ruminococcus bicirculans') reveals two chromosomes and a selective capacity to utilize plant glucans.</title>
        <authorList>
            <consortium name="NISC Comparative Sequencing Program"/>
            <person name="Wegmann U."/>
            <person name="Louis P."/>
            <person name="Goesmann A."/>
            <person name="Henrissat B."/>
            <person name="Duncan S.H."/>
            <person name="Flint H.J."/>
        </authorList>
    </citation>
    <scope>NUCLEOTIDE SEQUENCE</scope>
    <source>
        <strain evidence="10">KCTC 62575</strain>
    </source>
</reference>
<feature type="transmembrane region" description="Helical" evidence="7">
    <location>
        <begin position="26"/>
        <end position="43"/>
    </location>
</feature>
<keyword evidence="6 7" id="KW-0472">Membrane</keyword>
<feature type="domain" description="Mechanosensitive ion channel MscS C-terminal" evidence="9">
    <location>
        <begin position="190"/>
        <end position="270"/>
    </location>
</feature>
<reference evidence="10" key="4">
    <citation type="submission" date="2024-09" db="EMBL/GenBank/DDBJ databases">
        <authorList>
            <person name="Sun Q."/>
            <person name="Mori K."/>
        </authorList>
    </citation>
    <scope>NUCLEOTIDE SEQUENCE</scope>
    <source>
        <strain evidence="10">KCTC 62575</strain>
    </source>
</reference>
<dbReference type="EMBL" id="JBHRSF010000005">
    <property type="protein sequence ID" value="MFC2994217.1"/>
    <property type="molecule type" value="Genomic_DNA"/>
</dbReference>
<dbReference type="GO" id="GO:0008381">
    <property type="term" value="F:mechanosensitive monoatomic ion channel activity"/>
    <property type="evidence" value="ECO:0007669"/>
    <property type="project" value="InterPro"/>
</dbReference>
<evidence type="ECO:0000256" key="4">
    <source>
        <dbReference type="ARBA" id="ARBA00022692"/>
    </source>
</evidence>
<keyword evidence="5 7" id="KW-1133">Transmembrane helix</keyword>
<comment type="subunit">
    <text evidence="7">Homoheptamer.</text>
</comment>
<dbReference type="Gene3D" id="3.30.70.100">
    <property type="match status" value="1"/>
</dbReference>
<dbReference type="InterPro" id="IPR011014">
    <property type="entry name" value="MscS_channel_TM-2"/>
</dbReference>
<evidence type="ECO:0000259" key="9">
    <source>
        <dbReference type="Pfam" id="PF21082"/>
    </source>
</evidence>
<gene>
    <name evidence="10" type="ORF">ACFODO_02805</name>
    <name evidence="11" type="ORF">C9E89_001455</name>
</gene>
<dbReference type="Proteomes" id="UP000240957">
    <property type="component" value="Unassembled WGS sequence"/>
</dbReference>
<dbReference type="InterPro" id="IPR010920">
    <property type="entry name" value="LSM_dom_sf"/>
</dbReference>
<dbReference type="AlphaFoldDB" id="A0A371YUD0"/>
<evidence type="ECO:0000256" key="2">
    <source>
        <dbReference type="ARBA" id="ARBA00008017"/>
    </source>
</evidence>
<dbReference type="Pfam" id="PF21082">
    <property type="entry name" value="MS_channel_3rd"/>
    <property type="match status" value="1"/>
</dbReference>
<name>A0A371YUD0_9GAMM</name>
<dbReference type="InterPro" id="IPR006685">
    <property type="entry name" value="MscS_channel_2nd"/>
</dbReference>
<dbReference type="Proteomes" id="UP001595455">
    <property type="component" value="Unassembled WGS sequence"/>
</dbReference>
<evidence type="ECO:0000313" key="13">
    <source>
        <dbReference type="Proteomes" id="UP001595455"/>
    </source>
</evidence>
<evidence type="ECO:0000256" key="1">
    <source>
        <dbReference type="ARBA" id="ARBA00004651"/>
    </source>
</evidence>
<keyword evidence="3" id="KW-1003">Cell membrane</keyword>
<dbReference type="Pfam" id="PF00924">
    <property type="entry name" value="MS_channel_2nd"/>
    <property type="match status" value="1"/>
</dbReference>
<protein>
    <recommendedName>
        <fullName evidence="7">Small-conductance mechanosensitive channel</fullName>
    </recommendedName>
</protein>
<comment type="caution">
    <text evidence="7">Lacks conserved residue(s) required for the propagation of feature annotation.</text>
</comment>
<evidence type="ECO:0000313" key="12">
    <source>
        <dbReference type="Proteomes" id="UP000240957"/>
    </source>
</evidence>